<keyword evidence="1" id="KW-1133">Transmembrane helix</keyword>
<protein>
    <submittedName>
        <fullName evidence="3">Uncharacterized protein LOC101858651</fullName>
    </submittedName>
</protein>
<feature type="transmembrane region" description="Helical" evidence="1">
    <location>
        <begin position="7"/>
        <end position="28"/>
    </location>
</feature>
<gene>
    <name evidence="3" type="primary">LOC101858651</name>
</gene>
<accession>A0ABM1A589</accession>
<feature type="transmembrane region" description="Helical" evidence="1">
    <location>
        <begin position="139"/>
        <end position="157"/>
    </location>
</feature>
<dbReference type="Gene3D" id="1.20.140.150">
    <property type="match status" value="1"/>
</dbReference>
<feature type="transmembrane region" description="Helical" evidence="1">
    <location>
        <begin position="100"/>
        <end position="127"/>
    </location>
</feature>
<proteinExistence type="predicted"/>
<reference evidence="3" key="1">
    <citation type="submission" date="2025-08" db="UniProtKB">
        <authorList>
            <consortium name="RefSeq"/>
        </authorList>
    </citation>
    <scope>IDENTIFICATION</scope>
</reference>
<organism evidence="2 3">
    <name type="scientific">Aplysia californica</name>
    <name type="common">California sea hare</name>
    <dbReference type="NCBI Taxonomy" id="6500"/>
    <lineage>
        <taxon>Eukaryota</taxon>
        <taxon>Metazoa</taxon>
        <taxon>Spiralia</taxon>
        <taxon>Lophotrochozoa</taxon>
        <taxon>Mollusca</taxon>
        <taxon>Gastropoda</taxon>
        <taxon>Heterobranchia</taxon>
        <taxon>Euthyneura</taxon>
        <taxon>Tectipleura</taxon>
        <taxon>Aplysiida</taxon>
        <taxon>Aplysioidea</taxon>
        <taxon>Aplysiidae</taxon>
        <taxon>Aplysia</taxon>
    </lineage>
</organism>
<dbReference type="RefSeq" id="XP_012941078.1">
    <property type="nucleotide sequence ID" value="XM_013085624.1"/>
</dbReference>
<evidence type="ECO:0000313" key="2">
    <source>
        <dbReference type="Proteomes" id="UP000694888"/>
    </source>
</evidence>
<feature type="transmembrane region" description="Helical" evidence="1">
    <location>
        <begin position="68"/>
        <end position="93"/>
    </location>
</feature>
<sequence length="186" mass="20406">MGLLRGIYSGIALFEEFLGILFLIGAIATRDWIAVEDTLYVGLFKTEYRGFVSDTTDFFERNGESAGFVNASIGLMFISLASLTATFVLTIILQKKISFYLLLAITLLAILPEILVIASMVLLIALIPEVGYDKDDDKVGFSFYLALFGGVFSWAALSSLGYSARRGELNEGTVQHVEFDKTSQAI</sequence>
<keyword evidence="2" id="KW-1185">Reference proteome</keyword>
<evidence type="ECO:0000313" key="3">
    <source>
        <dbReference type="RefSeq" id="XP_012941078.1"/>
    </source>
</evidence>
<dbReference type="GeneID" id="101858651"/>
<evidence type="ECO:0000256" key="1">
    <source>
        <dbReference type="SAM" id="Phobius"/>
    </source>
</evidence>
<dbReference type="Proteomes" id="UP000694888">
    <property type="component" value="Unplaced"/>
</dbReference>
<name>A0ABM1A589_APLCA</name>
<keyword evidence="1" id="KW-0812">Transmembrane</keyword>
<keyword evidence="1" id="KW-0472">Membrane</keyword>